<evidence type="ECO:0000313" key="3">
    <source>
        <dbReference type="Proteomes" id="UP000326950"/>
    </source>
</evidence>
<protein>
    <submittedName>
        <fullName evidence="2">Uncharacterized protein</fullName>
    </submittedName>
</protein>
<evidence type="ECO:0000256" key="1">
    <source>
        <dbReference type="SAM" id="MobiDB-lite"/>
    </source>
</evidence>
<dbReference type="PANTHER" id="PTHR40642:SF1">
    <property type="entry name" value="YALI0F31295P"/>
    <property type="match status" value="1"/>
</dbReference>
<evidence type="ECO:0000313" key="2">
    <source>
        <dbReference type="EMBL" id="KAE8155960.1"/>
    </source>
</evidence>
<feature type="compositionally biased region" description="Polar residues" evidence="1">
    <location>
        <begin position="122"/>
        <end position="156"/>
    </location>
</feature>
<dbReference type="AlphaFoldDB" id="A0A5N6UBM4"/>
<dbReference type="Pfam" id="PF12720">
    <property type="entry name" value="DUF3807"/>
    <property type="match status" value="1"/>
</dbReference>
<accession>A0A5N6UBM4</accession>
<organism evidence="2 3">
    <name type="scientific">Aspergillus tamarii</name>
    <dbReference type="NCBI Taxonomy" id="41984"/>
    <lineage>
        <taxon>Eukaryota</taxon>
        <taxon>Fungi</taxon>
        <taxon>Dikarya</taxon>
        <taxon>Ascomycota</taxon>
        <taxon>Pezizomycotina</taxon>
        <taxon>Eurotiomycetes</taxon>
        <taxon>Eurotiomycetidae</taxon>
        <taxon>Eurotiales</taxon>
        <taxon>Aspergillaceae</taxon>
        <taxon>Aspergillus</taxon>
        <taxon>Aspergillus subgen. Circumdati</taxon>
    </lineage>
</organism>
<dbReference type="Proteomes" id="UP000326950">
    <property type="component" value="Unassembled WGS sequence"/>
</dbReference>
<dbReference type="PANTHER" id="PTHR40642">
    <property type="entry name" value="YALI0F31295P"/>
    <property type="match status" value="1"/>
</dbReference>
<name>A0A5N6UBM4_ASPTM</name>
<dbReference type="EMBL" id="ML738788">
    <property type="protein sequence ID" value="KAE8155960.1"/>
    <property type="molecule type" value="Genomic_DNA"/>
</dbReference>
<dbReference type="OrthoDB" id="5422320at2759"/>
<feature type="region of interest" description="Disordered" evidence="1">
    <location>
        <begin position="79"/>
        <end position="175"/>
    </location>
</feature>
<reference evidence="2 3" key="1">
    <citation type="submission" date="2019-04" db="EMBL/GenBank/DDBJ databases">
        <title>Friends and foes A comparative genomics study of 23 Aspergillus species from section Flavi.</title>
        <authorList>
            <consortium name="DOE Joint Genome Institute"/>
            <person name="Kjaerbolling I."/>
            <person name="Vesth T."/>
            <person name="Frisvad J.C."/>
            <person name="Nybo J.L."/>
            <person name="Theobald S."/>
            <person name="Kildgaard S."/>
            <person name="Isbrandt T."/>
            <person name="Kuo A."/>
            <person name="Sato A."/>
            <person name="Lyhne E.K."/>
            <person name="Kogle M.E."/>
            <person name="Wiebenga A."/>
            <person name="Kun R.S."/>
            <person name="Lubbers R.J."/>
            <person name="Makela M.R."/>
            <person name="Barry K."/>
            <person name="Chovatia M."/>
            <person name="Clum A."/>
            <person name="Daum C."/>
            <person name="Haridas S."/>
            <person name="He G."/>
            <person name="LaButti K."/>
            <person name="Lipzen A."/>
            <person name="Mondo S."/>
            <person name="Riley R."/>
            <person name="Salamov A."/>
            <person name="Simmons B.A."/>
            <person name="Magnuson J.K."/>
            <person name="Henrissat B."/>
            <person name="Mortensen U.H."/>
            <person name="Larsen T.O."/>
            <person name="Devries R.P."/>
            <person name="Grigoriev I.V."/>
            <person name="Machida M."/>
            <person name="Baker S.E."/>
            <person name="Andersen M.R."/>
        </authorList>
    </citation>
    <scope>NUCLEOTIDE SEQUENCE [LARGE SCALE GENOMIC DNA]</scope>
    <source>
        <strain evidence="2 3">CBS 117626</strain>
    </source>
</reference>
<proteinExistence type="predicted"/>
<dbReference type="InterPro" id="IPR024526">
    <property type="entry name" value="DUF3807"/>
</dbReference>
<keyword evidence="3" id="KW-1185">Reference proteome</keyword>
<gene>
    <name evidence="2" type="ORF">BDV40DRAFT_100542</name>
</gene>
<sequence length="189" mass="21201">MPTLQIPPVTIEDLQVFQAKHFRGSAQPIVSEYAYNENVTEELADDDDGLGYYPDGVKRTLTEEQIKIFRHSEIHSLLRERQLREEEEEETQKASDLNESKDDQAHDKDTAAMRSGVVVGGTDQSTGGNQQASTLQSDTRQSMSRNQTVDNGSNPTLDYDEDASGYTRRPAPSNYCSHLAGRRIVSYED</sequence>
<feature type="compositionally biased region" description="Basic and acidic residues" evidence="1">
    <location>
        <begin position="91"/>
        <end position="111"/>
    </location>
</feature>